<gene>
    <name evidence="2" type="ORF">ASPGLDRAFT_43785</name>
</gene>
<evidence type="ECO:0000313" key="3">
    <source>
        <dbReference type="Proteomes" id="UP000184300"/>
    </source>
</evidence>
<organism evidence="2 3">
    <name type="scientific">Aspergillus glaucus CBS 516.65</name>
    <dbReference type="NCBI Taxonomy" id="1160497"/>
    <lineage>
        <taxon>Eukaryota</taxon>
        <taxon>Fungi</taxon>
        <taxon>Dikarya</taxon>
        <taxon>Ascomycota</taxon>
        <taxon>Pezizomycotina</taxon>
        <taxon>Eurotiomycetes</taxon>
        <taxon>Eurotiomycetidae</taxon>
        <taxon>Eurotiales</taxon>
        <taxon>Aspergillaceae</taxon>
        <taxon>Aspergillus</taxon>
        <taxon>Aspergillus subgen. Aspergillus</taxon>
    </lineage>
</organism>
<dbReference type="EMBL" id="KV878891">
    <property type="protein sequence ID" value="OJJ87263.1"/>
    <property type="molecule type" value="Genomic_DNA"/>
</dbReference>
<evidence type="ECO:0000313" key="2">
    <source>
        <dbReference type="EMBL" id="OJJ87263.1"/>
    </source>
</evidence>
<evidence type="ECO:0000256" key="1">
    <source>
        <dbReference type="SAM" id="SignalP"/>
    </source>
</evidence>
<feature type="signal peptide" evidence="1">
    <location>
        <begin position="1"/>
        <end position="18"/>
    </location>
</feature>
<accession>A0A1L9VTL2</accession>
<keyword evidence="1" id="KW-0732">Signal</keyword>
<dbReference type="RefSeq" id="XP_022403952.1">
    <property type="nucleotide sequence ID" value="XM_022545883.1"/>
</dbReference>
<proteinExistence type="predicted"/>
<reference evidence="3" key="1">
    <citation type="journal article" date="2017" name="Genome Biol.">
        <title>Comparative genomics reveals high biological diversity and specific adaptations in the industrially and medically important fungal genus Aspergillus.</title>
        <authorList>
            <person name="de Vries R.P."/>
            <person name="Riley R."/>
            <person name="Wiebenga A."/>
            <person name="Aguilar-Osorio G."/>
            <person name="Amillis S."/>
            <person name="Uchima C.A."/>
            <person name="Anderluh G."/>
            <person name="Asadollahi M."/>
            <person name="Askin M."/>
            <person name="Barry K."/>
            <person name="Battaglia E."/>
            <person name="Bayram O."/>
            <person name="Benocci T."/>
            <person name="Braus-Stromeyer S.A."/>
            <person name="Caldana C."/>
            <person name="Canovas D."/>
            <person name="Cerqueira G.C."/>
            <person name="Chen F."/>
            <person name="Chen W."/>
            <person name="Choi C."/>
            <person name="Clum A."/>
            <person name="Dos Santos R.A."/>
            <person name="Damasio A.R."/>
            <person name="Diallinas G."/>
            <person name="Emri T."/>
            <person name="Fekete E."/>
            <person name="Flipphi M."/>
            <person name="Freyberg S."/>
            <person name="Gallo A."/>
            <person name="Gournas C."/>
            <person name="Habgood R."/>
            <person name="Hainaut M."/>
            <person name="Harispe M.L."/>
            <person name="Henrissat B."/>
            <person name="Hilden K.S."/>
            <person name="Hope R."/>
            <person name="Hossain A."/>
            <person name="Karabika E."/>
            <person name="Karaffa L."/>
            <person name="Karanyi Z."/>
            <person name="Krasevec N."/>
            <person name="Kuo A."/>
            <person name="Kusch H."/>
            <person name="LaButti K."/>
            <person name="Lagendijk E.L."/>
            <person name="Lapidus A."/>
            <person name="Levasseur A."/>
            <person name="Lindquist E."/>
            <person name="Lipzen A."/>
            <person name="Logrieco A.F."/>
            <person name="MacCabe A."/>
            <person name="Maekelae M.R."/>
            <person name="Malavazi I."/>
            <person name="Melin P."/>
            <person name="Meyer V."/>
            <person name="Mielnichuk N."/>
            <person name="Miskei M."/>
            <person name="Molnar A.P."/>
            <person name="Mule G."/>
            <person name="Ngan C.Y."/>
            <person name="Orejas M."/>
            <person name="Orosz E."/>
            <person name="Ouedraogo J.P."/>
            <person name="Overkamp K.M."/>
            <person name="Park H.-S."/>
            <person name="Perrone G."/>
            <person name="Piumi F."/>
            <person name="Punt P.J."/>
            <person name="Ram A.F."/>
            <person name="Ramon A."/>
            <person name="Rauscher S."/>
            <person name="Record E."/>
            <person name="Riano-Pachon D.M."/>
            <person name="Robert V."/>
            <person name="Roehrig J."/>
            <person name="Ruller R."/>
            <person name="Salamov A."/>
            <person name="Salih N.S."/>
            <person name="Samson R.A."/>
            <person name="Sandor E."/>
            <person name="Sanguinetti M."/>
            <person name="Schuetze T."/>
            <person name="Sepcic K."/>
            <person name="Shelest E."/>
            <person name="Sherlock G."/>
            <person name="Sophianopoulou V."/>
            <person name="Squina F.M."/>
            <person name="Sun H."/>
            <person name="Susca A."/>
            <person name="Todd R.B."/>
            <person name="Tsang A."/>
            <person name="Unkles S.E."/>
            <person name="van de Wiele N."/>
            <person name="van Rossen-Uffink D."/>
            <person name="Oliveira J.V."/>
            <person name="Vesth T.C."/>
            <person name="Visser J."/>
            <person name="Yu J.-H."/>
            <person name="Zhou M."/>
            <person name="Andersen M.R."/>
            <person name="Archer D.B."/>
            <person name="Baker S.E."/>
            <person name="Benoit I."/>
            <person name="Brakhage A.A."/>
            <person name="Braus G.H."/>
            <person name="Fischer R."/>
            <person name="Frisvad J.C."/>
            <person name="Goldman G.H."/>
            <person name="Houbraken J."/>
            <person name="Oakley B."/>
            <person name="Pocsi I."/>
            <person name="Scazzocchio C."/>
            <person name="Seiboth B."/>
            <person name="vanKuyk P.A."/>
            <person name="Wortman J."/>
            <person name="Dyer P.S."/>
            <person name="Grigoriev I.V."/>
        </authorList>
    </citation>
    <scope>NUCLEOTIDE SEQUENCE [LARGE SCALE GENOMIC DNA]</scope>
    <source>
        <strain evidence="3">CBS 516.65</strain>
    </source>
</reference>
<dbReference type="Proteomes" id="UP000184300">
    <property type="component" value="Unassembled WGS sequence"/>
</dbReference>
<feature type="chain" id="PRO_5012702286" evidence="1">
    <location>
        <begin position="19"/>
        <end position="52"/>
    </location>
</feature>
<protein>
    <submittedName>
        <fullName evidence="2">Uncharacterized protein</fullName>
    </submittedName>
</protein>
<sequence length="52" mass="5687">MSLFYVLGSCIFHIPVEAAYVAVLELLGPQLRPQLAQQPPELKGHLHGVSAF</sequence>
<dbReference type="AlphaFoldDB" id="A0A1L9VTL2"/>
<keyword evidence="3" id="KW-1185">Reference proteome</keyword>
<dbReference type="VEuPathDB" id="FungiDB:ASPGLDRAFT_43785"/>
<name>A0A1L9VTL2_ASPGL</name>
<dbReference type="GeneID" id="34462144"/>